<keyword evidence="2" id="KW-1185">Reference proteome</keyword>
<accession>A0A0D0DSN2</accession>
<reference evidence="2" key="2">
    <citation type="submission" date="2015-01" db="EMBL/GenBank/DDBJ databases">
        <title>Evolutionary Origins and Diversification of the Mycorrhizal Mutualists.</title>
        <authorList>
            <consortium name="DOE Joint Genome Institute"/>
            <consortium name="Mycorrhizal Genomics Consortium"/>
            <person name="Kohler A."/>
            <person name="Kuo A."/>
            <person name="Nagy L.G."/>
            <person name="Floudas D."/>
            <person name="Copeland A."/>
            <person name="Barry K.W."/>
            <person name="Cichocki N."/>
            <person name="Veneault-Fourrey C."/>
            <person name="LaButti K."/>
            <person name="Lindquist E.A."/>
            <person name="Lipzen A."/>
            <person name="Lundell T."/>
            <person name="Morin E."/>
            <person name="Murat C."/>
            <person name="Riley R."/>
            <person name="Ohm R."/>
            <person name="Sun H."/>
            <person name="Tunlid A."/>
            <person name="Henrissat B."/>
            <person name="Grigoriev I.V."/>
            <person name="Hibbett D.S."/>
            <person name="Martin F."/>
        </authorList>
    </citation>
    <scope>NUCLEOTIDE SEQUENCE [LARGE SCALE GENOMIC DNA]</scope>
    <source>
        <strain evidence="2">Ve08.2h10</strain>
    </source>
</reference>
<dbReference type="AlphaFoldDB" id="A0A0D0DSN2"/>
<dbReference type="Proteomes" id="UP000054538">
    <property type="component" value="Unassembled WGS sequence"/>
</dbReference>
<reference evidence="1 2" key="1">
    <citation type="submission" date="2014-04" db="EMBL/GenBank/DDBJ databases">
        <authorList>
            <consortium name="DOE Joint Genome Institute"/>
            <person name="Kuo A."/>
            <person name="Kohler A."/>
            <person name="Jargeat P."/>
            <person name="Nagy L.G."/>
            <person name="Floudas D."/>
            <person name="Copeland A."/>
            <person name="Barry K.W."/>
            <person name="Cichocki N."/>
            <person name="Veneault-Fourrey C."/>
            <person name="LaButti K."/>
            <person name="Lindquist E.A."/>
            <person name="Lipzen A."/>
            <person name="Lundell T."/>
            <person name="Morin E."/>
            <person name="Murat C."/>
            <person name="Sun H."/>
            <person name="Tunlid A."/>
            <person name="Henrissat B."/>
            <person name="Grigoriev I.V."/>
            <person name="Hibbett D.S."/>
            <person name="Martin F."/>
            <person name="Nordberg H.P."/>
            <person name="Cantor M.N."/>
            <person name="Hua S.X."/>
        </authorList>
    </citation>
    <scope>NUCLEOTIDE SEQUENCE [LARGE SCALE GENOMIC DNA]</scope>
    <source>
        <strain evidence="1 2">Ve08.2h10</strain>
    </source>
</reference>
<gene>
    <name evidence="1" type="ORF">PAXRUDRAFT_641803</name>
</gene>
<evidence type="ECO:0000313" key="2">
    <source>
        <dbReference type="Proteomes" id="UP000054538"/>
    </source>
</evidence>
<dbReference type="InParanoid" id="A0A0D0DSN2"/>
<dbReference type="EMBL" id="KN825412">
    <property type="protein sequence ID" value="KIK91221.1"/>
    <property type="molecule type" value="Genomic_DNA"/>
</dbReference>
<evidence type="ECO:0000313" key="1">
    <source>
        <dbReference type="EMBL" id="KIK91221.1"/>
    </source>
</evidence>
<proteinExistence type="predicted"/>
<protein>
    <submittedName>
        <fullName evidence="1">Uncharacterized protein</fullName>
    </submittedName>
</protein>
<name>A0A0D0DSN2_9AGAM</name>
<sequence length="66" mass="7424">MILIYCWLGWYPFKLFGDSHPRLDTLCCTSFALTWRSNIEELFSLAGAVSRQRLLTGPKASGISIA</sequence>
<dbReference type="HOGENOM" id="CLU_2831926_0_0_1"/>
<organism evidence="1 2">
    <name type="scientific">Paxillus rubicundulus Ve08.2h10</name>
    <dbReference type="NCBI Taxonomy" id="930991"/>
    <lineage>
        <taxon>Eukaryota</taxon>
        <taxon>Fungi</taxon>
        <taxon>Dikarya</taxon>
        <taxon>Basidiomycota</taxon>
        <taxon>Agaricomycotina</taxon>
        <taxon>Agaricomycetes</taxon>
        <taxon>Agaricomycetidae</taxon>
        <taxon>Boletales</taxon>
        <taxon>Paxilineae</taxon>
        <taxon>Paxillaceae</taxon>
        <taxon>Paxillus</taxon>
    </lineage>
</organism>